<sequence length="310" mass="34612">MAIFRKAKVDVKTGRSQEQNQNLMKLIKRVHSVVEHEDIQKHRQSQDSFGALLGNSREMDIESVEVEGMHCEWVRVRRPHTKRRVILYCHGGGYSTGSCIYARTLTTKLAAAASMDVFCFDYRLAPENPYPAAPQDAMKAWDYLMLQGFGAADVIVAGDSAGGNLALSLVLTLKEQGRFLPRGLVLLSPWTDLTASGKSHESRAEVDPVLDAEYLHEMTENYAHGADCQDPHISPLFADFTGFPAAYIQVGDNEVLLSDSSRLQKNMHRAGVPVRLDVFEGMWHVFQMSPFKTAMEAMDRCAEFILEICG</sequence>
<organism evidence="5 6">
    <name type="scientific">Candidatus Eisenbergiella intestinigallinarum</name>
    <dbReference type="NCBI Taxonomy" id="2838549"/>
    <lineage>
        <taxon>Bacteria</taxon>
        <taxon>Bacillati</taxon>
        <taxon>Bacillota</taxon>
        <taxon>Clostridia</taxon>
        <taxon>Lachnospirales</taxon>
        <taxon>Lachnospiraceae</taxon>
        <taxon>Eisenbergiella</taxon>
    </lineage>
</organism>
<dbReference type="InterPro" id="IPR050300">
    <property type="entry name" value="GDXG_lipolytic_enzyme"/>
</dbReference>
<comment type="similarity">
    <text evidence="1">Belongs to the 'GDXG' lipolytic enzyme family.</text>
</comment>
<dbReference type="PROSITE" id="PS01174">
    <property type="entry name" value="LIPASE_GDXG_SER"/>
    <property type="match status" value="1"/>
</dbReference>
<evidence type="ECO:0000313" key="5">
    <source>
        <dbReference type="EMBL" id="HJC87298.1"/>
    </source>
</evidence>
<dbReference type="Proteomes" id="UP000823922">
    <property type="component" value="Unassembled WGS sequence"/>
</dbReference>
<dbReference type="InterPro" id="IPR033140">
    <property type="entry name" value="Lipase_GDXG_put_SER_AS"/>
</dbReference>
<dbReference type="PANTHER" id="PTHR48081:SF8">
    <property type="entry name" value="ALPHA_BETA HYDROLASE FOLD-3 DOMAIN-CONTAINING PROTEIN-RELATED"/>
    <property type="match status" value="1"/>
</dbReference>
<keyword evidence="2 5" id="KW-0378">Hydrolase</keyword>
<dbReference type="GO" id="GO:0016787">
    <property type="term" value="F:hydrolase activity"/>
    <property type="evidence" value="ECO:0007669"/>
    <property type="project" value="UniProtKB-KW"/>
</dbReference>
<feature type="active site" evidence="3">
    <location>
        <position position="160"/>
    </location>
</feature>
<comment type="caution">
    <text evidence="5">The sequence shown here is derived from an EMBL/GenBank/DDBJ whole genome shotgun (WGS) entry which is preliminary data.</text>
</comment>
<dbReference type="Pfam" id="PF07859">
    <property type="entry name" value="Abhydrolase_3"/>
    <property type="match status" value="1"/>
</dbReference>
<evidence type="ECO:0000256" key="1">
    <source>
        <dbReference type="ARBA" id="ARBA00010515"/>
    </source>
</evidence>
<reference evidence="5" key="1">
    <citation type="journal article" date="2021" name="PeerJ">
        <title>Extensive microbial diversity within the chicken gut microbiome revealed by metagenomics and culture.</title>
        <authorList>
            <person name="Gilroy R."/>
            <person name="Ravi A."/>
            <person name="Getino M."/>
            <person name="Pursley I."/>
            <person name="Horton D.L."/>
            <person name="Alikhan N.F."/>
            <person name="Baker D."/>
            <person name="Gharbi K."/>
            <person name="Hall N."/>
            <person name="Watson M."/>
            <person name="Adriaenssens E.M."/>
            <person name="Foster-Nyarko E."/>
            <person name="Jarju S."/>
            <person name="Secka A."/>
            <person name="Antonio M."/>
            <person name="Oren A."/>
            <person name="Chaudhuri R.R."/>
            <person name="La Ragione R."/>
            <person name="Hildebrand F."/>
            <person name="Pallen M.J."/>
        </authorList>
    </citation>
    <scope>NUCLEOTIDE SEQUENCE</scope>
    <source>
        <strain evidence="5">ChiBcec1-1630</strain>
    </source>
</reference>
<dbReference type="InterPro" id="IPR029058">
    <property type="entry name" value="AB_hydrolase_fold"/>
</dbReference>
<dbReference type="PANTHER" id="PTHR48081">
    <property type="entry name" value="AB HYDROLASE SUPERFAMILY PROTEIN C4A8.06C"/>
    <property type="match status" value="1"/>
</dbReference>
<proteinExistence type="inferred from homology"/>
<evidence type="ECO:0000256" key="2">
    <source>
        <dbReference type="ARBA" id="ARBA00022801"/>
    </source>
</evidence>
<dbReference type="Gene3D" id="3.40.50.1820">
    <property type="entry name" value="alpha/beta hydrolase"/>
    <property type="match status" value="1"/>
</dbReference>
<protein>
    <submittedName>
        <fullName evidence="5">Alpha/beta hydrolase</fullName>
    </submittedName>
</protein>
<name>A0A9D2TRW7_9FIRM</name>
<reference evidence="5" key="2">
    <citation type="submission" date="2021-04" db="EMBL/GenBank/DDBJ databases">
        <authorList>
            <person name="Gilroy R."/>
        </authorList>
    </citation>
    <scope>NUCLEOTIDE SEQUENCE</scope>
    <source>
        <strain evidence="5">ChiBcec1-1630</strain>
    </source>
</reference>
<evidence type="ECO:0000259" key="4">
    <source>
        <dbReference type="Pfam" id="PF07859"/>
    </source>
</evidence>
<evidence type="ECO:0000313" key="6">
    <source>
        <dbReference type="Proteomes" id="UP000823922"/>
    </source>
</evidence>
<gene>
    <name evidence="5" type="ORF">H9926_04700</name>
</gene>
<dbReference type="SUPFAM" id="SSF53474">
    <property type="entry name" value="alpha/beta-Hydrolases"/>
    <property type="match status" value="1"/>
</dbReference>
<dbReference type="EMBL" id="DWVS01000114">
    <property type="protein sequence ID" value="HJC87298.1"/>
    <property type="molecule type" value="Genomic_DNA"/>
</dbReference>
<evidence type="ECO:0000256" key="3">
    <source>
        <dbReference type="PROSITE-ProRule" id="PRU10038"/>
    </source>
</evidence>
<feature type="domain" description="Alpha/beta hydrolase fold-3" evidence="4">
    <location>
        <begin position="86"/>
        <end position="287"/>
    </location>
</feature>
<dbReference type="AlphaFoldDB" id="A0A9D2TRW7"/>
<accession>A0A9D2TRW7</accession>
<dbReference type="InterPro" id="IPR013094">
    <property type="entry name" value="AB_hydrolase_3"/>
</dbReference>